<accession>A0A6G6YA33</accession>
<dbReference type="EMBL" id="CP049109">
    <property type="protein sequence ID" value="QIG81568.1"/>
    <property type="molecule type" value="Genomic_DNA"/>
</dbReference>
<dbReference type="KEGG" id="spzr:G5C33_18435"/>
<evidence type="ECO:0000313" key="2">
    <source>
        <dbReference type="Proteomes" id="UP000501568"/>
    </source>
</evidence>
<gene>
    <name evidence="1" type="ORF">G5C33_18435</name>
</gene>
<organism evidence="1 2">
    <name type="scientific">Stakelama tenebrarum</name>
    <dbReference type="NCBI Taxonomy" id="2711215"/>
    <lineage>
        <taxon>Bacteria</taxon>
        <taxon>Pseudomonadati</taxon>
        <taxon>Pseudomonadota</taxon>
        <taxon>Alphaproteobacteria</taxon>
        <taxon>Sphingomonadales</taxon>
        <taxon>Sphingomonadaceae</taxon>
        <taxon>Stakelama</taxon>
    </lineage>
</organism>
<name>A0A6G6YA33_9SPHN</name>
<dbReference type="RefSeq" id="WP_165328495.1">
    <property type="nucleotide sequence ID" value="NZ_CP049109.1"/>
</dbReference>
<reference evidence="1 2" key="1">
    <citation type="submission" date="2020-02" db="EMBL/GenBank/DDBJ databases">
        <authorList>
            <person name="Zheng R.K."/>
            <person name="Sun C.M."/>
        </authorList>
    </citation>
    <scope>NUCLEOTIDE SEQUENCE [LARGE SCALE GENOMIC DNA]</scope>
    <source>
        <strain evidence="2">zrk23</strain>
    </source>
</reference>
<keyword evidence="2" id="KW-1185">Reference proteome</keyword>
<protein>
    <submittedName>
        <fullName evidence="1">Uncharacterized protein</fullName>
    </submittedName>
</protein>
<sequence length="69" mass="7872">MMERIEARGRARAEAAAEAAVRRLEAELDEHLPGVRVSRSQGVIRLTGRRLHRRAMTDPALRWIAGWLK</sequence>
<dbReference type="Proteomes" id="UP000501568">
    <property type="component" value="Chromosome"/>
</dbReference>
<evidence type="ECO:0000313" key="1">
    <source>
        <dbReference type="EMBL" id="QIG81568.1"/>
    </source>
</evidence>
<dbReference type="AlphaFoldDB" id="A0A6G6YA33"/>
<proteinExistence type="predicted"/>